<dbReference type="PROSITE" id="PS51030">
    <property type="entry name" value="NUCLEAR_REC_DBD_2"/>
    <property type="match status" value="1"/>
</dbReference>
<keyword evidence="7" id="KW-0804">Transcription</keyword>
<dbReference type="PRINTS" id="PR00047">
    <property type="entry name" value="STROIDFINGER"/>
</dbReference>
<reference evidence="12" key="2">
    <citation type="submission" date="2020-12" db="EMBL/GenBank/DDBJ databases">
        <authorList>
            <person name="Kanost M."/>
        </authorList>
    </citation>
    <scope>NUCLEOTIDE SEQUENCE</scope>
</reference>
<name>A0A921ZHL6_MANSE</name>
<feature type="domain" description="NR LBD" evidence="11">
    <location>
        <begin position="284"/>
        <end position="498"/>
    </location>
</feature>
<dbReference type="PROSITE" id="PS51843">
    <property type="entry name" value="NR_LBD"/>
    <property type="match status" value="1"/>
</dbReference>
<dbReference type="PROSITE" id="PS00031">
    <property type="entry name" value="NUCLEAR_REC_DBD_1"/>
    <property type="match status" value="1"/>
</dbReference>
<feature type="domain" description="Nuclear receptor" evidence="10">
    <location>
        <begin position="9"/>
        <end position="84"/>
    </location>
</feature>
<keyword evidence="5" id="KW-0805">Transcription regulation</keyword>
<organism evidence="12 13">
    <name type="scientific">Manduca sexta</name>
    <name type="common">Tobacco hawkmoth</name>
    <name type="synonym">Tobacco hornworm</name>
    <dbReference type="NCBI Taxonomy" id="7130"/>
    <lineage>
        <taxon>Eukaryota</taxon>
        <taxon>Metazoa</taxon>
        <taxon>Ecdysozoa</taxon>
        <taxon>Arthropoda</taxon>
        <taxon>Hexapoda</taxon>
        <taxon>Insecta</taxon>
        <taxon>Pterygota</taxon>
        <taxon>Neoptera</taxon>
        <taxon>Endopterygota</taxon>
        <taxon>Lepidoptera</taxon>
        <taxon>Glossata</taxon>
        <taxon>Ditrysia</taxon>
        <taxon>Bombycoidea</taxon>
        <taxon>Sphingidae</taxon>
        <taxon>Sphinginae</taxon>
        <taxon>Sphingini</taxon>
        <taxon>Manduca</taxon>
    </lineage>
</organism>
<dbReference type="InterPro" id="IPR001628">
    <property type="entry name" value="Znf_hrmn_rcpt"/>
</dbReference>
<evidence type="ECO:0000256" key="5">
    <source>
        <dbReference type="ARBA" id="ARBA00023015"/>
    </source>
</evidence>
<evidence type="ECO:0000256" key="9">
    <source>
        <dbReference type="ARBA" id="ARBA00023242"/>
    </source>
</evidence>
<dbReference type="FunFam" id="3.30.50.10:FF:000058">
    <property type="entry name" value="Nuclear Hormone Receptor family"/>
    <property type="match status" value="1"/>
</dbReference>
<dbReference type="GO" id="GO:0005634">
    <property type="term" value="C:nucleus"/>
    <property type="evidence" value="ECO:0007669"/>
    <property type="project" value="UniProtKB-SubCell"/>
</dbReference>
<evidence type="ECO:0000256" key="6">
    <source>
        <dbReference type="ARBA" id="ARBA00023125"/>
    </source>
</evidence>
<keyword evidence="4" id="KW-0862">Zinc</keyword>
<dbReference type="EMBL" id="JH668535">
    <property type="protein sequence ID" value="KAG6457163.1"/>
    <property type="molecule type" value="Genomic_DNA"/>
</dbReference>
<sequence>MDTSSNKLEAICRVCGDKASGKHYGVPSCDGCRGFFKRSIRRNLDYICKENGRCVVDVTRRNQCQACRFAKCLRVNMKKEAVQHERAPRPIATDQHQLTLQKLGYNLSRQQQFIPAPAPLPFSSFQQLQTFNGFVPAFSESNIHNSFLDRSPFQDFPCSKFPDTISEVPQLNPLFGTQVGSLNSLSPFKIPLFSTALRYPVSHPGYLSTNIFYPAVIPTDASPSSAPTLNKHIENEVNVTLTSSIHGTEVQQKPDSQLSEKLKEDEVSSSEEVFKTVCKSGDVSKEENTKRYYESIQTESKKLSLQDNWKLMSDTLYDPVAKLLVATVKWLHGLGSFIQMKNTEQITLLQNNWKELFILTAAQYSFFFHEEYISPEITSKWPNVKDDLKKLTYLLKRISQQRLDKTEYEWIKAVLLYRTETTESPLSLNIEMLQEQILILLQKHCAMKDVIRFGRIMLLLPSICCFTSCNVLERILFPTSSIDEINTTLSRLLLYTSM</sequence>
<evidence type="ECO:0000259" key="10">
    <source>
        <dbReference type="PROSITE" id="PS51030"/>
    </source>
</evidence>
<keyword evidence="13" id="KW-1185">Reference proteome</keyword>
<protein>
    <submittedName>
        <fullName evidence="12">Uncharacterized protein</fullName>
    </submittedName>
</protein>
<accession>A0A921ZHL6</accession>
<evidence type="ECO:0000256" key="7">
    <source>
        <dbReference type="ARBA" id="ARBA00023163"/>
    </source>
</evidence>
<dbReference type="PRINTS" id="PR00398">
    <property type="entry name" value="STRDHORMONER"/>
</dbReference>
<comment type="subcellular location">
    <subcellularLocation>
        <location evidence="1">Nucleus</location>
    </subcellularLocation>
</comment>
<dbReference type="Pfam" id="PF00104">
    <property type="entry name" value="Hormone_recep"/>
    <property type="match status" value="1"/>
</dbReference>
<dbReference type="InterPro" id="IPR001723">
    <property type="entry name" value="Nuclear_hrmn_rcpt"/>
</dbReference>
<dbReference type="InterPro" id="IPR000536">
    <property type="entry name" value="Nucl_hrmn_rcpt_lig-bd"/>
</dbReference>
<evidence type="ECO:0000313" key="12">
    <source>
        <dbReference type="EMBL" id="KAG6457164.1"/>
    </source>
</evidence>
<dbReference type="CDD" id="cd07164">
    <property type="entry name" value="NR_DBD_PNR_like_1"/>
    <property type="match status" value="1"/>
</dbReference>
<dbReference type="SUPFAM" id="SSF57716">
    <property type="entry name" value="Glucocorticoid receptor-like (DNA-binding domain)"/>
    <property type="match status" value="1"/>
</dbReference>
<evidence type="ECO:0000256" key="3">
    <source>
        <dbReference type="ARBA" id="ARBA00022771"/>
    </source>
</evidence>
<dbReference type="GO" id="GO:0008270">
    <property type="term" value="F:zinc ion binding"/>
    <property type="evidence" value="ECO:0007669"/>
    <property type="project" value="UniProtKB-KW"/>
</dbReference>
<proteinExistence type="predicted"/>
<dbReference type="SMART" id="SM00399">
    <property type="entry name" value="ZnF_C4"/>
    <property type="match status" value="1"/>
</dbReference>
<gene>
    <name evidence="12" type="ORF">O3G_MSEX010136</name>
</gene>
<evidence type="ECO:0000256" key="4">
    <source>
        <dbReference type="ARBA" id="ARBA00022833"/>
    </source>
</evidence>
<dbReference type="SUPFAM" id="SSF48508">
    <property type="entry name" value="Nuclear receptor ligand-binding domain"/>
    <property type="match status" value="1"/>
</dbReference>
<keyword evidence="8" id="KW-0675">Receptor</keyword>
<comment type="caution">
    <text evidence="12">The sequence shown here is derived from an EMBL/GenBank/DDBJ whole genome shotgun (WGS) entry which is preliminary data.</text>
</comment>
<evidence type="ECO:0000256" key="2">
    <source>
        <dbReference type="ARBA" id="ARBA00022723"/>
    </source>
</evidence>
<dbReference type="Gene3D" id="3.30.50.10">
    <property type="entry name" value="Erythroid Transcription Factor GATA-1, subunit A"/>
    <property type="match status" value="1"/>
</dbReference>
<keyword evidence="3" id="KW-0863">Zinc-finger</keyword>
<reference evidence="12" key="1">
    <citation type="journal article" date="2016" name="Insect Biochem. Mol. Biol.">
        <title>Multifaceted biological insights from a draft genome sequence of the tobacco hornworm moth, Manduca sexta.</title>
        <authorList>
            <person name="Kanost M.R."/>
            <person name="Arrese E.L."/>
            <person name="Cao X."/>
            <person name="Chen Y.R."/>
            <person name="Chellapilla S."/>
            <person name="Goldsmith M.R."/>
            <person name="Grosse-Wilde E."/>
            <person name="Heckel D.G."/>
            <person name="Herndon N."/>
            <person name="Jiang H."/>
            <person name="Papanicolaou A."/>
            <person name="Qu J."/>
            <person name="Soulages J.L."/>
            <person name="Vogel H."/>
            <person name="Walters J."/>
            <person name="Waterhouse R.M."/>
            <person name="Ahn S.J."/>
            <person name="Almeida F.C."/>
            <person name="An C."/>
            <person name="Aqrawi P."/>
            <person name="Bretschneider A."/>
            <person name="Bryant W.B."/>
            <person name="Bucks S."/>
            <person name="Chao H."/>
            <person name="Chevignon G."/>
            <person name="Christen J.M."/>
            <person name="Clarke D.F."/>
            <person name="Dittmer N.T."/>
            <person name="Ferguson L.C.F."/>
            <person name="Garavelou S."/>
            <person name="Gordon K.H.J."/>
            <person name="Gunaratna R.T."/>
            <person name="Han Y."/>
            <person name="Hauser F."/>
            <person name="He Y."/>
            <person name="Heidel-Fischer H."/>
            <person name="Hirsh A."/>
            <person name="Hu Y."/>
            <person name="Jiang H."/>
            <person name="Kalra D."/>
            <person name="Klinner C."/>
            <person name="Konig C."/>
            <person name="Kovar C."/>
            <person name="Kroll A.R."/>
            <person name="Kuwar S.S."/>
            <person name="Lee S.L."/>
            <person name="Lehman R."/>
            <person name="Li K."/>
            <person name="Li Z."/>
            <person name="Liang H."/>
            <person name="Lovelace S."/>
            <person name="Lu Z."/>
            <person name="Mansfield J.H."/>
            <person name="McCulloch K.J."/>
            <person name="Mathew T."/>
            <person name="Morton B."/>
            <person name="Muzny D.M."/>
            <person name="Neunemann D."/>
            <person name="Ongeri F."/>
            <person name="Pauchet Y."/>
            <person name="Pu L.L."/>
            <person name="Pyrousis I."/>
            <person name="Rao X.J."/>
            <person name="Redding A."/>
            <person name="Roesel C."/>
            <person name="Sanchez-Gracia A."/>
            <person name="Schaack S."/>
            <person name="Shukla A."/>
            <person name="Tetreau G."/>
            <person name="Wang Y."/>
            <person name="Xiong G.H."/>
            <person name="Traut W."/>
            <person name="Walsh T.K."/>
            <person name="Worley K.C."/>
            <person name="Wu D."/>
            <person name="Wu W."/>
            <person name="Wu Y.Q."/>
            <person name="Zhang X."/>
            <person name="Zou Z."/>
            <person name="Zucker H."/>
            <person name="Briscoe A.D."/>
            <person name="Burmester T."/>
            <person name="Clem R.J."/>
            <person name="Feyereisen R."/>
            <person name="Grimmelikhuijzen C.J.P."/>
            <person name="Hamodrakas S.J."/>
            <person name="Hansson B.S."/>
            <person name="Huguet E."/>
            <person name="Jermiin L.S."/>
            <person name="Lan Q."/>
            <person name="Lehman H.K."/>
            <person name="Lorenzen M."/>
            <person name="Merzendorfer H."/>
            <person name="Michalopoulos I."/>
            <person name="Morton D.B."/>
            <person name="Muthukrishnan S."/>
            <person name="Oakeshott J.G."/>
            <person name="Palmer W."/>
            <person name="Park Y."/>
            <person name="Passarelli A.L."/>
            <person name="Rozas J."/>
            <person name="Schwartz L.M."/>
            <person name="Smith W."/>
            <person name="Southgate A."/>
            <person name="Vilcinskas A."/>
            <person name="Vogt R."/>
            <person name="Wang P."/>
            <person name="Werren J."/>
            <person name="Yu X.Q."/>
            <person name="Zhou J.J."/>
            <person name="Brown S.J."/>
            <person name="Scherer S.E."/>
            <person name="Richards S."/>
            <person name="Blissard G.W."/>
        </authorList>
    </citation>
    <scope>NUCLEOTIDE SEQUENCE</scope>
</reference>
<keyword evidence="9" id="KW-0539">Nucleus</keyword>
<evidence type="ECO:0000259" key="11">
    <source>
        <dbReference type="PROSITE" id="PS51843"/>
    </source>
</evidence>
<dbReference type="Proteomes" id="UP000791440">
    <property type="component" value="Unassembled WGS sequence"/>
</dbReference>
<dbReference type="EMBL" id="JH668535">
    <property type="protein sequence ID" value="KAG6457164.1"/>
    <property type="molecule type" value="Genomic_DNA"/>
</dbReference>
<dbReference type="PANTHER" id="PTHR24083">
    <property type="entry name" value="NUCLEAR HORMONE RECEPTOR"/>
    <property type="match status" value="1"/>
</dbReference>
<dbReference type="AlphaFoldDB" id="A0A921ZHL6"/>
<evidence type="ECO:0000256" key="8">
    <source>
        <dbReference type="ARBA" id="ARBA00023170"/>
    </source>
</evidence>
<dbReference type="GO" id="GO:0043565">
    <property type="term" value="F:sequence-specific DNA binding"/>
    <property type="evidence" value="ECO:0007669"/>
    <property type="project" value="InterPro"/>
</dbReference>
<dbReference type="InterPro" id="IPR013088">
    <property type="entry name" value="Znf_NHR/GATA"/>
</dbReference>
<dbReference type="InterPro" id="IPR050274">
    <property type="entry name" value="Nuclear_hormone_rcpt_NR2"/>
</dbReference>
<evidence type="ECO:0000313" key="13">
    <source>
        <dbReference type="Proteomes" id="UP000791440"/>
    </source>
</evidence>
<evidence type="ECO:0000256" key="1">
    <source>
        <dbReference type="ARBA" id="ARBA00004123"/>
    </source>
</evidence>
<dbReference type="Gene3D" id="1.10.565.10">
    <property type="entry name" value="Retinoid X Receptor"/>
    <property type="match status" value="1"/>
</dbReference>
<dbReference type="GO" id="GO:0003700">
    <property type="term" value="F:DNA-binding transcription factor activity"/>
    <property type="evidence" value="ECO:0007669"/>
    <property type="project" value="InterPro"/>
</dbReference>
<dbReference type="InterPro" id="IPR035500">
    <property type="entry name" value="NHR-like_dom_sf"/>
</dbReference>
<keyword evidence="6" id="KW-0238">DNA-binding</keyword>
<dbReference type="Pfam" id="PF00105">
    <property type="entry name" value="zf-C4"/>
    <property type="match status" value="1"/>
</dbReference>
<dbReference type="OrthoDB" id="5771769at2759"/>
<keyword evidence="2" id="KW-0479">Metal-binding</keyword>